<dbReference type="InParanoid" id="A0A162TDN2"/>
<keyword evidence="4" id="KW-1185">Reference proteome</keyword>
<keyword evidence="2" id="KW-0812">Transmembrane</keyword>
<organism evidence="3 4">
    <name type="scientific">Phycomyces blakesleeanus (strain ATCC 8743b / DSM 1359 / FGSC 10004 / NBRC 33097 / NRRL 1555)</name>
    <dbReference type="NCBI Taxonomy" id="763407"/>
    <lineage>
        <taxon>Eukaryota</taxon>
        <taxon>Fungi</taxon>
        <taxon>Fungi incertae sedis</taxon>
        <taxon>Mucoromycota</taxon>
        <taxon>Mucoromycotina</taxon>
        <taxon>Mucoromycetes</taxon>
        <taxon>Mucorales</taxon>
        <taxon>Phycomycetaceae</taxon>
        <taxon>Phycomyces</taxon>
    </lineage>
</organism>
<evidence type="ECO:0000256" key="1">
    <source>
        <dbReference type="SAM" id="MobiDB-lite"/>
    </source>
</evidence>
<keyword evidence="2" id="KW-0472">Membrane</keyword>
<protein>
    <submittedName>
        <fullName evidence="3">Uncharacterized protein</fullName>
    </submittedName>
</protein>
<dbReference type="EMBL" id="KV440998">
    <property type="protein sequence ID" value="OAD67762.1"/>
    <property type="molecule type" value="Genomic_DNA"/>
</dbReference>
<evidence type="ECO:0000256" key="2">
    <source>
        <dbReference type="SAM" id="Phobius"/>
    </source>
</evidence>
<evidence type="ECO:0000313" key="4">
    <source>
        <dbReference type="Proteomes" id="UP000077315"/>
    </source>
</evidence>
<feature type="region of interest" description="Disordered" evidence="1">
    <location>
        <begin position="112"/>
        <end position="133"/>
    </location>
</feature>
<proteinExistence type="predicted"/>
<feature type="transmembrane region" description="Helical" evidence="2">
    <location>
        <begin position="154"/>
        <end position="180"/>
    </location>
</feature>
<sequence>MDKNKKLIIKIYQQQKFICTANISMYLIEWLVFENRFSLVKQQSMCTMPGSDESTVNTEVVKEETDVEMRDVSDTSIDYEDNYSIVSTKTTVQSVPFLREDKIFQFEESDVEATSLASDNDNPDSSDESEDESEVEVAGVENFEDIDMSQTSQFMALFGIIFQAFYLVQAGGTAMLKFFYHLLVTFDKDTDLLLTVDALKTMTGFNFMTKSIVKYTVCNKCFAIYLPGNHQPNCTFKKYTTTSPTYCGNPLFFEPEVDHPIPLMRSRETINSTLLDIYDGAMWSEQLDKDNEPFVNHDHSLMLTLNVDWF</sequence>
<dbReference type="GeneID" id="28993562"/>
<reference evidence="4" key="1">
    <citation type="submission" date="2015-06" db="EMBL/GenBank/DDBJ databases">
        <title>Expansion of signal transduction pathways in fungi by whole-genome duplication.</title>
        <authorList>
            <consortium name="DOE Joint Genome Institute"/>
            <person name="Corrochano L.M."/>
            <person name="Kuo A."/>
            <person name="Marcet-Houben M."/>
            <person name="Polaino S."/>
            <person name="Salamov A."/>
            <person name="Villalobos J.M."/>
            <person name="Alvarez M.I."/>
            <person name="Avalos J."/>
            <person name="Benito E.P."/>
            <person name="Benoit I."/>
            <person name="Burger G."/>
            <person name="Camino L.P."/>
            <person name="Canovas D."/>
            <person name="Cerda-Olmedo E."/>
            <person name="Cheng J.-F."/>
            <person name="Dominguez A."/>
            <person name="Elias M."/>
            <person name="Eslava A.P."/>
            <person name="Glaser F."/>
            <person name="Grimwood J."/>
            <person name="Gutierrez G."/>
            <person name="Heitman J."/>
            <person name="Henrissat B."/>
            <person name="Iturriaga E.A."/>
            <person name="Lang B.F."/>
            <person name="Lavin J.L."/>
            <person name="Lee S."/>
            <person name="Li W."/>
            <person name="Lindquist E."/>
            <person name="Lopez-Garcia S."/>
            <person name="Luque E.M."/>
            <person name="Marcos A.T."/>
            <person name="Martin J."/>
            <person name="McCluskey K."/>
            <person name="Medina H.R."/>
            <person name="Miralles-Duran A."/>
            <person name="Miyazaki A."/>
            <person name="Munoz-Torres E."/>
            <person name="Oguiza J.A."/>
            <person name="Ohm R."/>
            <person name="Olmedo M."/>
            <person name="Orejas M."/>
            <person name="Ortiz-Castellanos L."/>
            <person name="Pisabarro A.G."/>
            <person name="Rodriguez-Romero J."/>
            <person name="Ruiz-Herrera J."/>
            <person name="Ruiz-Vazquez R."/>
            <person name="Sanz C."/>
            <person name="Schackwitz W."/>
            <person name="Schmutz J."/>
            <person name="Shahriari M."/>
            <person name="Shelest E."/>
            <person name="Silva-Franco F."/>
            <person name="Soanes D."/>
            <person name="Syed K."/>
            <person name="Tagua V.G."/>
            <person name="Talbot N.J."/>
            <person name="Thon M."/>
            <person name="De vries R.P."/>
            <person name="Wiebenga A."/>
            <person name="Yadav J.S."/>
            <person name="Braun E.L."/>
            <person name="Baker S."/>
            <person name="Garre V."/>
            <person name="Horwitz B."/>
            <person name="Torres-Martinez S."/>
            <person name="Idnurm A."/>
            <person name="Herrera-Estrella A."/>
            <person name="Gabaldon T."/>
            <person name="Grigoriev I.V."/>
        </authorList>
    </citation>
    <scope>NUCLEOTIDE SEQUENCE [LARGE SCALE GENOMIC DNA]</scope>
    <source>
        <strain evidence="4">NRRL 1555(-)</strain>
    </source>
</reference>
<evidence type="ECO:0000313" key="3">
    <source>
        <dbReference type="EMBL" id="OAD67762.1"/>
    </source>
</evidence>
<keyword evidence="2" id="KW-1133">Transmembrane helix</keyword>
<gene>
    <name evidence="3" type="ORF">PHYBLDRAFT_151291</name>
</gene>
<dbReference type="VEuPathDB" id="FungiDB:PHYBLDRAFT_151291"/>
<dbReference type="Proteomes" id="UP000077315">
    <property type="component" value="Unassembled WGS sequence"/>
</dbReference>
<accession>A0A162TDN2</accession>
<feature type="compositionally biased region" description="Acidic residues" evidence="1">
    <location>
        <begin position="121"/>
        <end position="133"/>
    </location>
</feature>
<name>A0A162TDN2_PHYB8</name>
<dbReference type="RefSeq" id="XP_018285802.1">
    <property type="nucleotide sequence ID" value="XM_018432656.1"/>
</dbReference>
<dbReference type="AlphaFoldDB" id="A0A162TDN2"/>